<keyword evidence="12" id="KW-1185">Reference proteome</keyword>
<dbReference type="Pfam" id="PF00677">
    <property type="entry name" value="Lum_binding"/>
    <property type="match status" value="2"/>
</dbReference>
<dbReference type="NCBIfam" id="TIGR00187">
    <property type="entry name" value="ribE"/>
    <property type="match status" value="1"/>
</dbReference>
<reference evidence="11 12" key="1">
    <citation type="submission" date="2020-10" db="EMBL/GenBank/DDBJ databases">
        <title>Wide distribution of Phycisphaera-like planctomycetes from WD2101 soil group in peatlands and genome analysis of the first cultivated representative.</title>
        <authorList>
            <person name="Dedysh S.N."/>
            <person name="Beletsky A.V."/>
            <person name="Ivanova A."/>
            <person name="Kulichevskaya I.S."/>
            <person name="Suzina N.E."/>
            <person name="Philippov D.A."/>
            <person name="Rakitin A.L."/>
            <person name="Mardanov A.V."/>
            <person name="Ravin N.V."/>
        </authorList>
    </citation>
    <scope>NUCLEOTIDE SEQUENCE [LARGE SCALE GENOMIC DNA]</scope>
    <source>
        <strain evidence="11 12">M1803</strain>
    </source>
</reference>
<dbReference type="PANTHER" id="PTHR21098:SF0">
    <property type="entry name" value="RIBOFLAVIN SYNTHASE"/>
    <property type="match status" value="1"/>
</dbReference>
<keyword evidence="5" id="KW-0686">Riboflavin biosynthesis</keyword>
<proteinExistence type="predicted"/>
<name>A0A7M2WWX9_9BACT</name>
<dbReference type="NCBIfam" id="NF006767">
    <property type="entry name" value="PRK09289.1"/>
    <property type="match status" value="1"/>
</dbReference>
<dbReference type="Proteomes" id="UP000593765">
    <property type="component" value="Chromosome"/>
</dbReference>
<dbReference type="InterPro" id="IPR001783">
    <property type="entry name" value="Lumazine-bd"/>
</dbReference>
<gene>
    <name evidence="11" type="ORF">IPV69_24505</name>
</gene>
<protein>
    <recommendedName>
        <fullName evidence="4 8">Riboflavin synthase</fullName>
        <ecNumber evidence="3 8">2.5.1.9</ecNumber>
    </recommendedName>
</protein>
<evidence type="ECO:0000256" key="4">
    <source>
        <dbReference type="ARBA" id="ARBA00013950"/>
    </source>
</evidence>
<dbReference type="AlphaFoldDB" id="A0A7M2WWX9"/>
<dbReference type="Gene3D" id="2.40.30.20">
    <property type="match status" value="2"/>
</dbReference>
<evidence type="ECO:0000256" key="6">
    <source>
        <dbReference type="ARBA" id="ARBA00022679"/>
    </source>
</evidence>
<evidence type="ECO:0000256" key="3">
    <source>
        <dbReference type="ARBA" id="ARBA00012827"/>
    </source>
</evidence>
<dbReference type="PANTHER" id="PTHR21098">
    <property type="entry name" value="RIBOFLAVIN SYNTHASE ALPHA CHAIN"/>
    <property type="match status" value="1"/>
</dbReference>
<feature type="domain" description="Lumazine-binding" evidence="10">
    <location>
        <begin position="1"/>
        <end position="101"/>
    </location>
</feature>
<dbReference type="InterPro" id="IPR017938">
    <property type="entry name" value="Riboflavin_synthase-like_b-brl"/>
</dbReference>
<evidence type="ECO:0000256" key="9">
    <source>
        <dbReference type="PROSITE-ProRule" id="PRU00524"/>
    </source>
</evidence>
<evidence type="ECO:0000256" key="2">
    <source>
        <dbReference type="ARBA" id="ARBA00004887"/>
    </source>
</evidence>
<evidence type="ECO:0000313" key="12">
    <source>
        <dbReference type="Proteomes" id="UP000593765"/>
    </source>
</evidence>
<evidence type="ECO:0000256" key="7">
    <source>
        <dbReference type="ARBA" id="ARBA00022737"/>
    </source>
</evidence>
<dbReference type="EC" id="2.5.1.9" evidence="3 8"/>
<evidence type="ECO:0000313" key="11">
    <source>
        <dbReference type="EMBL" id="QOV89331.1"/>
    </source>
</evidence>
<organism evidence="11 12">
    <name type="scientific">Humisphaera borealis</name>
    <dbReference type="NCBI Taxonomy" id="2807512"/>
    <lineage>
        <taxon>Bacteria</taxon>
        <taxon>Pseudomonadati</taxon>
        <taxon>Planctomycetota</taxon>
        <taxon>Phycisphaerae</taxon>
        <taxon>Tepidisphaerales</taxon>
        <taxon>Tepidisphaeraceae</taxon>
        <taxon>Humisphaera</taxon>
    </lineage>
</organism>
<dbReference type="RefSeq" id="WP_206292363.1">
    <property type="nucleotide sequence ID" value="NZ_CP063458.1"/>
</dbReference>
<evidence type="ECO:0000259" key="10">
    <source>
        <dbReference type="PROSITE" id="PS51177"/>
    </source>
</evidence>
<dbReference type="GO" id="GO:0004746">
    <property type="term" value="F:riboflavin synthase activity"/>
    <property type="evidence" value="ECO:0007669"/>
    <property type="project" value="UniProtKB-UniRule"/>
</dbReference>
<dbReference type="EMBL" id="CP063458">
    <property type="protein sequence ID" value="QOV89331.1"/>
    <property type="molecule type" value="Genomic_DNA"/>
</dbReference>
<accession>A0A7M2WWX9</accession>
<feature type="repeat" description="Lumazine-binding" evidence="9">
    <location>
        <begin position="102"/>
        <end position="198"/>
    </location>
</feature>
<sequence length="205" mass="21962">MFTGIVERSVPVLAASPRRTGLGLTIAVPWNDVRNGESIAVNGVCLTVAMQAGSLTGKGDVHMLFDVIPETLSKTNLAGLRPGDDVHVERALRVGDRFDGHIVQGHVDGVAKVVAVKADDADWRMTLEAPTDLARYIIPKGSVTLDGVSLTVAAVDGRRFDVALIPTTLRITRLGRRKVGHTVNLECDAMTKTIVATMERMKALS</sequence>
<evidence type="ECO:0000256" key="5">
    <source>
        <dbReference type="ARBA" id="ARBA00022619"/>
    </source>
</evidence>
<evidence type="ECO:0000256" key="8">
    <source>
        <dbReference type="NCBIfam" id="TIGR00187"/>
    </source>
</evidence>
<dbReference type="InterPro" id="IPR026017">
    <property type="entry name" value="Lumazine-bd_dom"/>
</dbReference>
<keyword evidence="6 11" id="KW-0808">Transferase</keyword>
<dbReference type="PIRSF" id="PIRSF000498">
    <property type="entry name" value="Riboflavin_syn_A"/>
    <property type="match status" value="1"/>
</dbReference>
<comment type="pathway">
    <text evidence="2">Cofactor biosynthesis; riboflavin biosynthesis; riboflavin from 2-hydroxy-3-oxobutyl phosphate and 5-amino-6-(D-ribitylamino)uracil: step 2/2.</text>
</comment>
<feature type="domain" description="Lumazine-binding" evidence="10">
    <location>
        <begin position="102"/>
        <end position="198"/>
    </location>
</feature>
<comment type="function">
    <text evidence="1">Catalyzes the dismutation of two molecules of 6,7-dimethyl-8-ribityllumazine, resulting in the formation of riboflavin and 5-amino-6-(D-ribitylamino)uracil.</text>
</comment>
<dbReference type="KEGG" id="hbs:IPV69_24505"/>
<evidence type="ECO:0000256" key="1">
    <source>
        <dbReference type="ARBA" id="ARBA00002803"/>
    </source>
</evidence>
<dbReference type="GO" id="GO:0009231">
    <property type="term" value="P:riboflavin biosynthetic process"/>
    <property type="evidence" value="ECO:0007669"/>
    <property type="project" value="UniProtKB-KW"/>
</dbReference>
<feature type="repeat" description="Lumazine-binding" evidence="9">
    <location>
        <begin position="1"/>
        <end position="101"/>
    </location>
</feature>
<dbReference type="CDD" id="cd00402">
    <property type="entry name" value="Riboflavin_synthase_like"/>
    <property type="match status" value="1"/>
</dbReference>
<dbReference type="InterPro" id="IPR023366">
    <property type="entry name" value="ATP_synth_asu-like_sf"/>
</dbReference>
<keyword evidence="7" id="KW-0677">Repeat</keyword>
<dbReference type="FunFam" id="2.40.30.20:FF:000004">
    <property type="entry name" value="Riboflavin synthase, alpha subunit"/>
    <property type="match status" value="1"/>
</dbReference>
<dbReference type="NCBIfam" id="NF009566">
    <property type="entry name" value="PRK13020.1"/>
    <property type="match status" value="1"/>
</dbReference>
<dbReference type="SUPFAM" id="SSF63380">
    <property type="entry name" value="Riboflavin synthase domain-like"/>
    <property type="match status" value="2"/>
</dbReference>
<dbReference type="PROSITE" id="PS51177">
    <property type="entry name" value="LUMAZINE_BIND"/>
    <property type="match status" value="2"/>
</dbReference>